<sequence>MSEQLKKAEGAQEWEIAISQMQEQFDRQTITHMQKYQGFVESIDELKGIVSELIVQKTGEKPLIKTGPGHATKGHHGATLRNHTMKLELPRFDGNDPYGWTFRVQEYFDFHETPDEQRLRITVPTGKLAKLMEKGNVEDYQAEFETLMNKVEEVTEHILISIFIAGLKNEIQQDLLVARPTTFDEAISLFRLFKSRQTARYLEQRSTTRWPGRNSNGQVNGANVGGEKSISQGLASQLQKAERAGAKFKRLTSVEMRDKRARGDCFNCDQKWTTSHKCTMQFLLMIEYPDEEEENLESDGEGVVITGDV</sequence>
<evidence type="ECO:0000313" key="2">
    <source>
        <dbReference type="EMBL" id="CAA0831943.1"/>
    </source>
</evidence>
<dbReference type="AlphaFoldDB" id="A0A9N7NKY1"/>
<feature type="region of interest" description="Disordered" evidence="1">
    <location>
        <begin position="204"/>
        <end position="226"/>
    </location>
</feature>
<name>A0A9N7NKY1_STRHE</name>
<dbReference type="Proteomes" id="UP001153555">
    <property type="component" value="Unassembled WGS sequence"/>
</dbReference>
<protein>
    <recommendedName>
        <fullName evidence="4">Retrotransposon gag domain-containing protein</fullName>
    </recommendedName>
</protein>
<evidence type="ECO:0008006" key="4">
    <source>
        <dbReference type="Google" id="ProtNLM"/>
    </source>
</evidence>
<dbReference type="OrthoDB" id="1727728at2759"/>
<feature type="compositionally biased region" description="Polar residues" evidence="1">
    <location>
        <begin position="204"/>
        <end position="221"/>
    </location>
</feature>
<keyword evidence="3" id="KW-1185">Reference proteome</keyword>
<organism evidence="2 3">
    <name type="scientific">Striga hermonthica</name>
    <name type="common">Purple witchweed</name>
    <name type="synonym">Buchnera hermonthica</name>
    <dbReference type="NCBI Taxonomy" id="68872"/>
    <lineage>
        <taxon>Eukaryota</taxon>
        <taxon>Viridiplantae</taxon>
        <taxon>Streptophyta</taxon>
        <taxon>Embryophyta</taxon>
        <taxon>Tracheophyta</taxon>
        <taxon>Spermatophyta</taxon>
        <taxon>Magnoliopsida</taxon>
        <taxon>eudicotyledons</taxon>
        <taxon>Gunneridae</taxon>
        <taxon>Pentapetalae</taxon>
        <taxon>asterids</taxon>
        <taxon>lamiids</taxon>
        <taxon>Lamiales</taxon>
        <taxon>Orobanchaceae</taxon>
        <taxon>Buchnereae</taxon>
        <taxon>Striga</taxon>
    </lineage>
</organism>
<evidence type="ECO:0000313" key="3">
    <source>
        <dbReference type="Proteomes" id="UP001153555"/>
    </source>
</evidence>
<proteinExistence type="predicted"/>
<accession>A0A9N7NKY1</accession>
<evidence type="ECO:0000256" key="1">
    <source>
        <dbReference type="SAM" id="MobiDB-lite"/>
    </source>
</evidence>
<gene>
    <name evidence="2" type="ORF">SHERM_27254</name>
</gene>
<comment type="caution">
    <text evidence="2">The sequence shown here is derived from an EMBL/GenBank/DDBJ whole genome shotgun (WGS) entry which is preliminary data.</text>
</comment>
<reference evidence="2" key="1">
    <citation type="submission" date="2019-12" db="EMBL/GenBank/DDBJ databases">
        <authorList>
            <person name="Scholes J."/>
        </authorList>
    </citation>
    <scope>NUCLEOTIDE SEQUENCE</scope>
</reference>
<dbReference type="EMBL" id="CACSLK010027833">
    <property type="protein sequence ID" value="CAA0831943.1"/>
    <property type="molecule type" value="Genomic_DNA"/>
</dbReference>